<accession>A0A819RXJ9</accession>
<evidence type="ECO:0008006" key="3">
    <source>
        <dbReference type="Google" id="ProtNLM"/>
    </source>
</evidence>
<gene>
    <name evidence="1" type="ORF">OTI717_LOCUS31786</name>
</gene>
<organism evidence="1 2">
    <name type="scientific">Rotaria sordida</name>
    <dbReference type="NCBI Taxonomy" id="392033"/>
    <lineage>
        <taxon>Eukaryota</taxon>
        <taxon>Metazoa</taxon>
        <taxon>Spiralia</taxon>
        <taxon>Gnathifera</taxon>
        <taxon>Rotifera</taxon>
        <taxon>Eurotatoria</taxon>
        <taxon>Bdelloidea</taxon>
        <taxon>Philodinida</taxon>
        <taxon>Philodinidae</taxon>
        <taxon>Rotaria</taxon>
    </lineage>
</organism>
<evidence type="ECO:0000313" key="1">
    <source>
        <dbReference type="EMBL" id="CAF4053864.1"/>
    </source>
</evidence>
<dbReference type="AlphaFoldDB" id="A0A819RXJ9"/>
<comment type="caution">
    <text evidence="1">The sequence shown here is derived from an EMBL/GenBank/DDBJ whole genome shotgun (WGS) entry which is preliminary data.</text>
</comment>
<protein>
    <recommendedName>
        <fullName evidence="3">Transposase Tc1-like domain-containing protein</fullName>
    </recommendedName>
</protein>
<name>A0A819RXJ9_9BILA</name>
<proteinExistence type="predicted"/>
<sequence>MNLNVSRSTISRIANQVGKQRQAGLLNSQKPKYYRRRHVATPAVVRRITSYINKENPPKISLTAARCHIGVGTTFRIIRDVIHAKCRKKRPAHRLYPAVIEKRRSRAWRMYRRLCNG</sequence>
<dbReference type="EMBL" id="CAJOAX010009326">
    <property type="protein sequence ID" value="CAF4053864.1"/>
    <property type="molecule type" value="Genomic_DNA"/>
</dbReference>
<feature type="non-terminal residue" evidence="1">
    <location>
        <position position="117"/>
    </location>
</feature>
<reference evidence="1" key="1">
    <citation type="submission" date="2021-02" db="EMBL/GenBank/DDBJ databases">
        <authorList>
            <person name="Nowell W R."/>
        </authorList>
    </citation>
    <scope>NUCLEOTIDE SEQUENCE</scope>
</reference>
<evidence type="ECO:0000313" key="2">
    <source>
        <dbReference type="Proteomes" id="UP000663823"/>
    </source>
</evidence>
<dbReference type="Proteomes" id="UP000663823">
    <property type="component" value="Unassembled WGS sequence"/>
</dbReference>